<dbReference type="RefSeq" id="WP_012507337.1">
    <property type="nucleotide sequence ID" value="NC_011060.1"/>
</dbReference>
<dbReference type="KEGG" id="pph:Ppha_0518"/>
<protein>
    <recommendedName>
        <fullName evidence="2">SLBB domain-containing protein</fullName>
    </recommendedName>
</protein>
<dbReference type="PROSITE" id="PS51257">
    <property type="entry name" value="PROKAR_LIPOPROTEIN"/>
    <property type="match status" value="1"/>
</dbReference>
<dbReference type="EMBL" id="CP001110">
    <property type="protein sequence ID" value="ACF42842.1"/>
    <property type="molecule type" value="Genomic_DNA"/>
</dbReference>
<gene>
    <name evidence="3" type="ordered locus">Ppha_0518</name>
</gene>
<dbReference type="Proteomes" id="UP000002724">
    <property type="component" value="Chromosome"/>
</dbReference>
<dbReference type="STRING" id="324925.Ppha_0518"/>
<dbReference type="Gene3D" id="3.10.560.10">
    <property type="entry name" value="Outer membrane lipoprotein wza domain like"/>
    <property type="match status" value="1"/>
</dbReference>
<dbReference type="HOGENOM" id="CLU_093406_0_0_10"/>
<feature type="chain" id="PRO_5002825854" description="SLBB domain-containing protein" evidence="1">
    <location>
        <begin position="27"/>
        <end position="181"/>
    </location>
</feature>
<dbReference type="AlphaFoldDB" id="B4SD08"/>
<keyword evidence="1" id="KW-0732">Signal</keyword>
<dbReference type="PANTHER" id="PTHR33619">
    <property type="entry name" value="POLYSACCHARIDE EXPORT PROTEIN GFCE-RELATED"/>
    <property type="match status" value="1"/>
</dbReference>
<dbReference type="PANTHER" id="PTHR33619:SF3">
    <property type="entry name" value="POLYSACCHARIDE EXPORT PROTEIN GFCE-RELATED"/>
    <property type="match status" value="1"/>
</dbReference>
<evidence type="ECO:0000259" key="2">
    <source>
        <dbReference type="Pfam" id="PF22461"/>
    </source>
</evidence>
<organism evidence="3 4">
    <name type="scientific">Pelodictyon phaeoclathratiforme (strain DSM 5477 / BU-1)</name>
    <dbReference type="NCBI Taxonomy" id="324925"/>
    <lineage>
        <taxon>Bacteria</taxon>
        <taxon>Pseudomonadati</taxon>
        <taxon>Chlorobiota</taxon>
        <taxon>Chlorobiia</taxon>
        <taxon>Chlorobiales</taxon>
        <taxon>Chlorobiaceae</taxon>
        <taxon>Chlorobium/Pelodictyon group</taxon>
        <taxon>Pelodictyon</taxon>
    </lineage>
</organism>
<dbReference type="Pfam" id="PF22461">
    <property type="entry name" value="SLBB_2"/>
    <property type="match status" value="1"/>
</dbReference>
<accession>B4SD08</accession>
<evidence type="ECO:0000256" key="1">
    <source>
        <dbReference type="SAM" id="SignalP"/>
    </source>
</evidence>
<proteinExistence type="predicted"/>
<feature type="domain" description="SLBB" evidence="2">
    <location>
        <begin position="70"/>
        <end position="150"/>
    </location>
</feature>
<name>B4SD08_PELPB</name>
<dbReference type="InterPro" id="IPR049712">
    <property type="entry name" value="Poly_export"/>
</dbReference>
<feature type="signal peptide" evidence="1">
    <location>
        <begin position="1"/>
        <end position="26"/>
    </location>
</feature>
<dbReference type="InterPro" id="IPR054765">
    <property type="entry name" value="SLBB_dom"/>
</dbReference>
<keyword evidence="4" id="KW-1185">Reference proteome</keyword>
<evidence type="ECO:0000313" key="4">
    <source>
        <dbReference type="Proteomes" id="UP000002724"/>
    </source>
</evidence>
<dbReference type="GO" id="GO:0015159">
    <property type="term" value="F:polysaccharide transmembrane transporter activity"/>
    <property type="evidence" value="ECO:0007669"/>
    <property type="project" value="InterPro"/>
</dbReference>
<reference evidence="3 4" key="1">
    <citation type="submission" date="2008-06" db="EMBL/GenBank/DDBJ databases">
        <title>Complete sequence of Pelodictyon phaeoclathratiforme BU-1.</title>
        <authorList>
            <consortium name="US DOE Joint Genome Institute"/>
            <person name="Lucas S."/>
            <person name="Copeland A."/>
            <person name="Lapidus A."/>
            <person name="Glavina del Rio T."/>
            <person name="Dalin E."/>
            <person name="Tice H."/>
            <person name="Bruce D."/>
            <person name="Goodwin L."/>
            <person name="Pitluck S."/>
            <person name="Schmutz J."/>
            <person name="Larimer F."/>
            <person name="Land M."/>
            <person name="Hauser L."/>
            <person name="Kyrpides N."/>
            <person name="Mikhailova N."/>
            <person name="Liu Z."/>
            <person name="Li T."/>
            <person name="Zhao F."/>
            <person name="Overmann J."/>
            <person name="Bryant D.A."/>
            <person name="Richardson P."/>
        </authorList>
    </citation>
    <scope>NUCLEOTIDE SEQUENCE [LARGE SCALE GENOMIC DNA]</scope>
    <source>
        <strain evidence="4">DSM 5477 / BU-1</strain>
    </source>
</reference>
<evidence type="ECO:0000313" key="3">
    <source>
        <dbReference type="EMBL" id="ACF42842.1"/>
    </source>
</evidence>
<sequence precursor="true">MSIFKIFTVVAVSLSCLLLSTVKVQAAGESASALFSGPQQTNYNPLSGPNYPLVQDSYFTDDNGNILMIVNVLGEVNRQGQLVVRENVDFATILALSGGLKSQVNLKKVLVARQEPDKNGVQAYVVDLKEYYKHGDRSAFIALKPNDTIIFPEKGFNFQKFTSLIGGVVYPWVYIYQNLTN</sequence>